<feature type="compositionally biased region" description="Polar residues" evidence="1">
    <location>
        <begin position="76"/>
        <end position="91"/>
    </location>
</feature>
<proteinExistence type="predicted"/>
<feature type="compositionally biased region" description="Low complexity" evidence="1">
    <location>
        <begin position="64"/>
        <end position="74"/>
    </location>
</feature>
<sequence length="99" mass="11403">MTIHVHVLVAWDLIDAHTLSFEDAMFLHYPSSFSTVETIGLAEHFLRYSREKYRVQQKRLIARSSGSSRPSMVSIYNDNDQALPEGNSNRPATRDFRFA</sequence>
<evidence type="ECO:0000313" key="2">
    <source>
        <dbReference type="EMBL" id="EJU06550.1"/>
    </source>
</evidence>
<dbReference type="Proteomes" id="UP000030653">
    <property type="component" value="Unassembled WGS sequence"/>
</dbReference>
<keyword evidence="3" id="KW-1185">Reference proteome</keyword>
<dbReference type="AlphaFoldDB" id="M5GD11"/>
<gene>
    <name evidence="2" type="ORF">DACRYDRAFT_19657</name>
</gene>
<dbReference type="HOGENOM" id="CLU_2320310_0_0_1"/>
<name>M5GD11_DACPD</name>
<dbReference type="EMBL" id="JH795855">
    <property type="protein sequence ID" value="EJU06550.1"/>
    <property type="molecule type" value="Genomic_DNA"/>
</dbReference>
<evidence type="ECO:0000313" key="3">
    <source>
        <dbReference type="Proteomes" id="UP000030653"/>
    </source>
</evidence>
<protein>
    <submittedName>
        <fullName evidence="2">Uncharacterized protein</fullName>
    </submittedName>
</protein>
<organism evidence="2 3">
    <name type="scientific">Dacryopinax primogenitus (strain DJM 731)</name>
    <name type="common">Brown rot fungus</name>
    <dbReference type="NCBI Taxonomy" id="1858805"/>
    <lineage>
        <taxon>Eukaryota</taxon>
        <taxon>Fungi</taxon>
        <taxon>Dikarya</taxon>
        <taxon>Basidiomycota</taxon>
        <taxon>Agaricomycotina</taxon>
        <taxon>Dacrymycetes</taxon>
        <taxon>Dacrymycetales</taxon>
        <taxon>Dacrymycetaceae</taxon>
        <taxon>Dacryopinax</taxon>
    </lineage>
</organism>
<feature type="region of interest" description="Disordered" evidence="1">
    <location>
        <begin position="62"/>
        <end position="99"/>
    </location>
</feature>
<dbReference type="GeneID" id="63686667"/>
<accession>M5GD11</accession>
<reference evidence="2 3" key="1">
    <citation type="journal article" date="2012" name="Science">
        <title>The Paleozoic origin of enzymatic lignin decomposition reconstructed from 31 fungal genomes.</title>
        <authorList>
            <person name="Floudas D."/>
            <person name="Binder M."/>
            <person name="Riley R."/>
            <person name="Barry K."/>
            <person name="Blanchette R.A."/>
            <person name="Henrissat B."/>
            <person name="Martinez A.T."/>
            <person name="Otillar R."/>
            <person name="Spatafora J.W."/>
            <person name="Yadav J.S."/>
            <person name="Aerts A."/>
            <person name="Benoit I."/>
            <person name="Boyd A."/>
            <person name="Carlson A."/>
            <person name="Copeland A."/>
            <person name="Coutinho P.M."/>
            <person name="de Vries R.P."/>
            <person name="Ferreira P."/>
            <person name="Findley K."/>
            <person name="Foster B."/>
            <person name="Gaskell J."/>
            <person name="Glotzer D."/>
            <person name="Gorecki P."/>
            <person name="Heitman J."/>
            <person name="Hesse C."/>
            <person name="Hori C."/>
            <person name="Igarashi K."/>
            <person name="Jurgens J.A."/>
            <person name="Kallen N."/>
            <person name="Kersten P."/>
            <person name="Kohler A."/>
            <person name="Kuees U."/>
            <person name="Kumar T.K.A."/>
            <person name="Kuo A."/>
            <person name="LaButti K."/>
            <person name="Larrondo L.F."/>
            <person name="Lindquist E."/>
            <person name="Ling A."/>
            <person name="Lombard V."/>
            <person name="Lucas S."/>
            <person name="Lundell T."/>
            <person name="Martin R."/>
            <person name="McLaughlin D.J."/>
            <person name="Morgenstern I."/>
            <person name="Morin E."/>
            <person name="Murat C."/>
            <person name="Nagy L.G."/>
            <person name="Nolan M."/>
            <person name="Ohm R.A."/>
            <person name="Patyshakuliyeva A."/>
            <person name="Rokas A."/>
            <person name="Ruiz-Duenas F.J."/>
            <person name="Sabat G."/>
            <person name="Salamov A."/>
            <person name="Samejima M."/>
            <person name="Schmutz J."/>
            <person name="Slot J.C."/>
            <person name="St John F."/>
            <person name="Stenlid J."/>
            <person name="Sun H."/>
            <person name="Sun S."/>
            <person name="Syed K."/>
            <person name="Tsang A."/>
            <person name="Wiebenga A."/>
            <person name="Young D."/>
            <person name="Pisabarro A."/>
            <person name="Eastwood D.C."/>
            <person name="Martin F."/>
            <person name="Cullen D."/>
            <person name="Grigoriev I.V."/>
            <person name="Hibbett D.S."/>
        </authorList>
    </citation>
    <scope>NUCLEOTIDE SEQUENCE [LARGE SCALE GENOMIC DNA]</scope>
    <source>
        <strain evidence="2 3">DJM-731 SS1</strain>
    </source>
</reference>
<dbReference type="RefSeq" id="XP_040633444.1">
    <property type="nucleotide sequence ID" value="XM_040771605.1"/>
</dbReference>
<evidence type="ECO:0000256" key="1">
    <source>
        <dbReference type="SAM" id="MobiDB-lite"/>
    </source>
</evidence>